<dbReference type="InterPro" id="IPR033138">
    <property type="entry name" value="Cu_oxidase_CS"/>
</dbReference>
<dbReference type="InterPro" id="IPR011706">
    <property type="entry name" value="Cu-oxidase_C"/>
</dbReference>
<dbReference type="PANTHER" id="PTHR11709">
    <property type="entry name" value="MULTI-COPPER OXIDASE"/>
    <property type="match status" value="1"/>
</dbReference>
<evidence type="ECO:0008006" key="10">
    <source>
        <dbReference type="Google" id="ProtNLM"/>
    </source>
</evidence>
<evidence type="ECO:0000256" key="4">
    <source>
        <dbReference type="ARBA" id="ARBA00023008"/>
    </source>
</evidence>
<reference evidence="8" key="1">
    <citation type="submission" date="2021-03" db="EMBL/GenBank/DDBJ databases">
        <title>Chromosome level genome of the anhydrobiotic midge Polypedilum vanderplanki.</title>
        <authorList>
            <person name="Yoshida Y."/>
            <person name="Kikawada T."/>
            <person name="Gusev O."/>
        </authorList>
    </citation>
    <scope>NUCLEOTIDE SEQUENCE</scope>
    <source>
        <strain evidence="8">NIAS01</strain>
        <tissue evidence="8">Whole body or cell culture</tissue>
    </source>
</reference>
<dbReference type="GO" id="GO:0005507">
    <property type="term" value="F:copper ion binding"/>
    <property type="evidence" value="ECO:0007669"/>
    <property type="project" value="InterPro"/>
</dbReference>
<dbReference type="FunFam" id="2.60.40.420:FF:000045">
    <property type="entry name" value="Laccase 2"/>
    <property type="match status" value="1"/>
</dbReference>
<dbReference type="Proteomes" id="UP001107558">
    <property type="component" value="Chromosome 1"/>
</dbReference>
<evidence type="ECO:0000313" key="8">
    <source>
        <dbReference type="EMBL" id="KAG5683781.1"/>
    </source>
</evidence>
<evidence type="ECO:0000256" key="3">
    <source>
        <dbReference type="ARBA" id="ARBA00023002"/>
    </source>
</evidence>
<evidence type="ECO:0000256" key="1">
    <source>
        <dbReference type="ARBA" id="ARBA00010609"/>
    </source>
</evidence>
<dbReference type="InterPro" id="IPR002355">
    <property type="entry name" value="Cu_oxidase_Cu_BS"/>
</dbReference>
<dbReference type="PROSITE" id="PS00079">
    <property type="entry name" value="MULTICOPPER_OXIDASE1"/>
    <property type="match status" value="1"/>
</dbReference>
<dbReference type="Pfam" id="PF00394">
    <property type="entry name" value="Cu-oxidase"/>
    <property type="match status" value="1"/>
</dbReference>
<evidence type="ECO:0000259" key="7">
    <source>
        <dbReference type="Pfam" id="PF07732"/>
    </source>
</evidence>
<dbReference type="PANTHER" id="PTHR11709:SF394">
    <property type="entry name" value="FI03373P-RELATED"/>
    <property type="match status" value="1"/>
</dbReference>
<comment type="caution">
    <text evidence="8">The sequence shown here is derived from an EMBL/GenBank/DDBJ whole genome shotgun (WGS) entry which is preliminary data.</text>
</comment>
<gene>
    <name evidence="8" type="ORF">PVAND_013045</name>
</gene>
<evidence type="ECO:0000259" key="6">
    <source>
        <dbReference type="Pfam" id="PF07731"/>
    </source>
</evidence>
<evidence type="ECO:0000259" key="5">
    <source>
        <dbReference type="Pfam" id="PF00394"/>
    </source>
</evidence>
<dbReference type="SUPFAM" id="SSF49503">
    <property type="entry name" value="Cupredoxins"/>
    <property type="match status" value="3"/>
</dbReference>
<dbReference type="PROSITE" id="PS00080">
    <property type="entry name" value="MULTICOPPER_OXIDASE2"/>
    <property type="match status" value="1"/>
</dbReference>
<accession>A0A9J6CP76</accession>
<feature type="domain" description="Plastocyanin-like" evidence="5">
    <location>
        <begin position="227"/>
        <end position="373"/>
    </location>
</feature>
<dbReference type="GO" id="GO:0016491">
    <property type="term" value="F:oxidoreductase activity"/>
    <property type="evidence" value="ECO:0007669"/>
    <property type="project" value="UniProtKB-KW"/>
</dbReference>
<dbReference type="InterPro" id="IPR008972">
    <property type="entry name" value="Cupredoxin"/>
</dbReference>
<keyword evidence="9" id="KW-1185">Reference proteome</keyword>
<evidence type="ECO:0000313" key="9">
    <source>
        <dbReference type="Proteomes" id="UP001107558"/>
    </source>
</evidence>
<dbReference type="OrthoDB" id="2121828at2759"/>
<protein>
    <recommendedName>
        <fullName evidence="10">Multicopper oxidase</fullName>
    </recommendedName>
</protein>
<evidence type="ECO:0000256" key="2">
    <source>
        <dbReference type="ARBA" id="ARBA00022723"/>
    </source>
</evidence>
<dbReference type="CDD" id="cd13905">
    <property type="entry name" value="CuRO_3_tcLLC2_insect_like"/>
    <property type="match status" value="1"/>
</dbReference>
<dbReference type="InterPro" id="IPR001117">
    <property type="entry name" value="Cu-oxidase_2nd"/>
</dbReference>
<dbReference type="InterPro" id="IPR045087">
    <property type="entry name" value="Cu-oxidase_fam"/>
</dbReference>
<dbReference type="CDD" id="cd13858">
    <property type="entry name" value="CuRO_1_tcLCC2_insect_like"/>
    <property type="match status" value="1"/>
</dbReference>
<dbReference type="AlphaFoldDB" id="A0A9J6CP76"/>
<sequence>MMRLITKLFTILFISQFIHGFLIFPFTAENALNVFYKNIYENGENIDENVMKYSVPGQFCLRDCSDGKSKVCYFKFIIKYYQVMSIACNECMSGNLTSCLIKKCVTADGFQRGFLSINFQLPGPTIAVCKNDIVVVDVFNEAEGLATSIHWHGIKQVKSQFSDGVPYLTQCPIPYFSQYRYIFKADDAGTHFYHSHSGNQKADGIHGALIVREPKNNKFYDFDLPQHIIFTSDWMHDFSDNYLPGMAKRSALTESMLVNGRGKYRNSNGEFTKTPITIFYVEQGKRFRFRLINSATNVCPYQFQIENHNFTVIATELSHIKPIVANTIHYLSGERYDIVIDANQPVRDYWIRIRELDPCWKKIEAFAILRYQKSPVKVLQPKIIFNETPIPNWEETYPKGILFNSLKPKIEDIAITEAEAYNNDGDDELLLSQPDHIYHLFIDSPTIMNSIMYEKKNLKDYTFLTSELISNASFVAIVNNITLQYPPFPLLLEQDKIDDSLFCNGHSLQNKECLNGGNYTICKCIHRLKVDLGSKVELIIYNINDKISHPLHLHGHKFQVIDSGIFKDPKDKSEANKKLNLKGKKFPYKDTTTIGFPGFIRLRFRANNPGFWLMHCHFDWHLSIGMAVIIQVGEVSQMPKPKPNIPRCHPYTPLSMK</sequence>
<feature type="domain" description="Plastocyanin-like" evidence="6">
    <location>
        <begin position="516"/>
        <end position="633"/>
    </location>
</feature>
<dbReference type="Gene3D" id="2.60.40.420">
    <property type="entry name" value="Cupredoxins - blue copper proteins"/>
    <property type="match status" value="3"/>
</dbReference>
<dbReference type="GO" id="GO:0006826">
    <property type="term" value="P:iron ion transport"/>
    <property type="evidence" value="ECO:0007669"/>
    <property type="project" value="TreeGrafter"/>
</dbReference>
<feature type="domain" description="Plastocyanin-like" evidence="7">
    <location>
        <begin position="107"/>
        <end position="215"/>
    </location>
</feature>
<organism evidence="8 9">
    <name type="scientific">Polypedilum vanderplanki</name>
    <name type="common">Sleeping chironomid midge</name>
    <dbReference type="NCBI Taxonomy" id="319348"/>
    <lineage>
        <taxon>Eukaryota</taxon>
        <taxon>Metazoa</taxon>
        <taxon>Ecdysozoa</taxon>
        <taxon>Arthropoda</taxon>
        <taxon>Hexapoda</taxon>
        <taxon>Insecta</taxon>
        <taxon>Pterygota</taxon>
        <taxon>Neoptera</taxon>
        <taxon>Endopterygota</taxon>
        <taxon>Diptera</taxon>
        <taxon>Nematocera</taxon>
        <taxon>Chironomoidea</taxon>
        <taxon>Chironomidae</taxon>
        <taxon>Chironominae</taxon>
        <taxon>Polypedilum</taxon>
        <taxon>Polypedilum</taxon>
    </lineage>
</organism>
<name>A0A9J6CP76_POLVA</name>
<dbReference type="Pfam" id="PF07731">
    <property type="entry name" value="Cu-oxidase_2"/>
    <property type="match status" value="1"/>
</dbReference>
<proteinExistence type="inferred from homology"/>
<keyword evidence="3" id="KW-0560">Oxidoreductase</keyword>
<dbReference type="EMBL" id="JADBJN010000001">
    <property type="protein sequence ID" value="KAG5683781.1"/>
    <property type="molecule type" value="Genomic_DNA"/>
</dbReference>
<dbReference type="CDD" id="cd13884">
    <property type="entry name" value="CuRO_2_tcLCC_insect_like"/>
    <property type="match status" value="1"/>
</dbReference>
<dbReference type="InterPro" id="IPR011707">
    <property type="entry name" value="Cu-oxidase-like_N"/>
</dbReference>
<dbReference type="Pfam" id="PF07732">
    <property type="entry name" value="Cu-oxidase_3"/>
    <property type="match status" value="1"/>
</dbReference>
<dbReference type="GO" id="GO:0005886">
    <property type="term" value="C:plasma membrane"/>
    <property type="evidence" value="ECO:0007669"/>
    <property type="project" value="TreeGrafter"/>
</dbReference>
<keyword evidence="4" id="KW-0186">Copper</keyword>
<keyword evidence="2" id="KW-0479">Metal-binding</keyword>
<comment type="similarity">
    <text evidence="1">Belongs to the multicopper oxidase family.</text>
</comment>